<feature type="compositionally biased region" description="Low complexity" evidence="1">
    <location>
        <begin position="64"/>
        <end position="85"/>
    </location>
</feature>
<feature type="compositionally biased region" description="Basic and acidic residues" evidence="1">
    <location>
        <begin position="125"/>
        <end position="139"/>
    </location>
</feature>
<feature type="region of interest" description="Disordered" evidence="1">
    <location>
        <begin position="59"/>
        <end position="391"/>
    </location>
</feature>
<evidence type="ECO:0000256" key="1">
    <source>
        <dbReference type="SAM" id="MobiDB-lite"/>
    </source>
</evidence>
<protein>
    <submittedName>
        <fullName evidence="2">Uncharacterized protein</fullName>
    </submittedName>
</protein>
<feature type="compositionally biased region" description="Basic residues" evidence="1">
    <location>
        <begin position="224"/>
        <end position="238"/>
    </location>
</feature>
<feature type="compositionally biased region" description="Low complexity" evidence="1">
    <location>
        <begin position="19"/>
        <end position="28"/>
    </location>
</feature>
<dbReference type="AlphaFoldDB" id="A0A197K594"/>
<feature type="compositionally biased region" description="Acidic residues" evidence="1">
    <location>
        <begin position="255"/>
        <end position="266"/>
    </location>
</feature>
<feature type="compositionally biased region" description="Gly residues" evidence="1">
    <location>
        <begin position="180"/>
        <end position="198"/>
    </location>
</feature>
<feature type="compositionally biased region" description="Basic residues" evidence="1">
    <location>
        <begin position="140"/>
        <end position="158"/>
    </location>
</feature>
<feature type="compositionally biased region" description="Basic and acidic residues" evidence="1">
    <location>
        <begin position="279"/>
        <end position="291"/>
    </location>
</feature>
<reference evidence="2 3" key="1">
    <citation type="submission" date="2016-05" db="EMBL/GenBank/DDBJ databases">
        <title>Genome sequencing reveals origins of a unique bacterial endosymbiosis in the earliest lineages of terrestrial Fungi.</title>
        <authorList>
            <consortium name="DOE Joint Genome Institute"/>
            <person name="Uehling J."/>
            <person name="Gryganskyi A."/>
            <person name="Hameed K."/>
            <person name="Tschaplinski T."/>
            <person name="Misztal P."/>
            <person name="Wu S."/>
            <person name="Desiro A."/>
            <person name="Vande Pol N."/>
            <person name="Du Z.-Y."/>
            <person name="Zienkiewicz A."/>
            <person name="Zienkiewicz K."/>
            <person name="Morin E."/>
            <person name="Tisserant E."/>
            <person name="Splivallo R."/>
            <person name="Hainaut M."/>
            <person name="Henrissat B."/>
            <person name="Ohm R."/>
            <person name="Kuo A."/>
            <person name="Yan J."/>
            <person name="Lipzen A."/>
            <person name="Nolan M."/>
            <person name="Labutti K."/>
            <person name="Barry K."/>
            <person name="Goldstein A."/>
            <person name="Labbe J."/>
            <person name="Schadt C."/>
            <person name="Tuskan G."/>
            <person name="Grigoriev I."/>
            <person name="Martin F."/>
            <person name="Vilgalys R."/>
            <person name="Bonito G."/>
        </authorList>
    </citation>
    <scope>NUCLEOTIDE SEQUENCE [LARGE SCALE GENOMIC DNA]</scope>
    <source>
        <strain evidence="2 3">AG-77</strain>
    </source>
</reference>
<feature type="compositionally biased region" description="Low complexity" evidence="1">
    <location>
        <begin position="324"/>
        <end position="342"/>
    </location>
</feature>
<name>A0A197K594_9FUNG</name>
<evidence type="ECO:0000313" key="3">
    <source>
        <dbReference type="Proteomes" id="UP000078512"/>
    </source>
</evidence>
<gene>
    <name evidence="2" type="ORF">K457DRAFT_16360</name>
</gene>
<feature type="compositionally biased region" description="Polar residues" evidence="1">
    <location>
        <begin position="373"/>
        <end position="383"/>
    </location>
</feature>
<dbReference type="EMBL" id="KV442025">
    <property type="protein sequence ID" value="OAQ32353.1"/>
    <property type="molecule type" value="Genomic_DNA"/>
</dbReference>
<organism evidence="2 3">
    <name type="scientific">Linnemannia elongata AG-77</name>
    <dbReference type="NCBI Taxonomy" id="1314771"/>
    <lineage>
        <taxon>Eukaryota</taxon>
        <taxon>Fungi</taxon>
        <taxon>Fungi incertae sedis</taxon>
        <taxon>Mucoromycota</taxon>
        <taxon>Mortierellomycotina</taxon>
        <taxon>Mortierellomycetes</taxon>
        <taxon>Mortierellales</taxon>
        <taxon>Mortierellaceae</taxon>
        <taxon>Linnemannia</taxon>
    </lineage>
</organism>
<dbReference type="Proteomes" id="UP000078512">
    <property type="component" value="Unassembled WGS sequence"/>
</dbReference>
<proteinExistence type="predicted"/>
<feature type="compositionally biased region" description="Low complexity" evidence="1">
    <location>
        <begin position="159"/>
        <end position="179"/>
    </location>
</feature>
<feature type="compositionally biased region" description="Low complexity" evidence="1">
    <location>
        <begin position="296"/>
        <end position="309"/>
    </location>
</feature>
<keyword evidence="3" id="KW-1185">Reference proteome</keyword>
<accession>A0A197K594</accession>
<dbReference type="OrthoDB" id="10609762at2759"/>
<feature type="region of interest" description="Disordered" evidence="1">
    <location>
        <begin position="1"/>
        <end position="30"/>
    </location>
</feature>
<evidence type="ECO:0000313" key="2">
    <source>
        <dbReference type="EMBL" id="OAQ32353.1"/>
    </source>
</evidence>
<sequence>MDTYIPKSVTKDRHATADSQQSQQQQAQTPTIVVSIAAATGPSTTTTTIDHDSYQKATLPSLQSSASTKNKNSSSSKLLLGAKGNRYSNKNAEEDEEVERRNSEDEADEYEYQEYKRARKLKKQQKQEAKELKAAEKQREKQKKMDRKRALKKAKAGGRRVSVSSSRRGSQSSESYSQGASGGRLGVGIADGRGGEGQEVGEMVSQGFSTARRESLGGGGMFVMKKRSRVAKLFRRKKPETIQTPAYALMTRATEEEEEDEEEEEGIALQPLERGQGQEGDKRERERDRRFGHGGASSSSPLPGSLSSLTDDTPPQHPMQVDNPSSSTFSFSSASITPSSSSKPHRLVLSFGKNKGVGGGKKEGGKGKGGLAESTTNLKSPSSPHGGVAGGGNCGRCYLRQVWSKIKHPHRNGNNKQKPGAAAAVMVPAMISKKSLAAQA</sequence>